<dbReference type="EMBL" id="LXQA011459796">
    <property type="protein sequence ID" value="MCI97961.1"/>
    <property type="molecule type" value="Genomic_DNA"/>
</dbReference>
<dbReference type="PANTHER" id="PTHR32009:SF39">
    <property type="entry name" value="TIR DOMAIN-CONTAINING PROTEIN"/>
    <property type="match status" value="1"/>
</dbReference>
<dbReference type="Pfam" id="PF01582">
    <property type="entry name" value="TIR"/>
    <property type="match status" value="1"/>
</dbReference>
<reference evidence="6 7" key="1">
    <citation type="journal article" date="2018" name="Front. Plant Sci.">
        <title>Red Clover (Trifolium pratense) and Zigzag Clover (T. medium) - A Picture of Genomic Similarities and Differences.</title>
        <authorList>
            <person name="Dluhosova J."/>
            <person name="Istvanek J."/>
            <person name="Nedelnik J."/>
            <person name="Repkova J."/>
        </authorList>
    </citation>
    <scope>NUCLEOTIDE SEQUENCE [LARGE SCALE GENOMIC DNA]</scope>
    <source>
        <strain evidence="7">cv. 10/8</strain>
        <tissue evidence="6">Leaf</tissue>
    </source>
</reference>
<dbReference type="InterPro" id="IPR035897">
    <property type="entry name" value="Toll_tir_struct_dom_sf"/>
</dbReference>
<comment type="catalytic activity">
    <reaction evidence="4">
        <text>NAD(+) + H2O = ADP-D-ribose + nicotinamide + H(+)</text>
        <dbReference type="Rhea" id="RHEA:16301"/>
        <dbReference type="ChEBI" id="CHEBI:15377"/>
        <dbReference type="ChEBI" id="CHEBI:15378"/>
        <dbReference type="ChEBI" id="CHEBI:17154"/>
        <dbReference type="ChEBI" id="CHEBI:57540"/>
        <dbReference type="ChEBI" id="CHEBI:57967"/>
        <dbReference type="EC" id="3.2.2.6"/>
    </reaction>
    <physiologicalReaction direction="left-to-right" evidence="4">
        <dbReference type="Rhea" id="RHEA:16302"/>
    </physiologicalReaction>
</comment>
<dbReference type="Proteomes" id="UP000265520">
    <property type="component" value="Unassembled WGS sequence"/>
</dbReference>
<evidence type="ECO:0000256" key="4">
    <source>
        <dbReference type="ARBA" id="ARBA00047304"/>
    </source>
</evidence>
<name>A0A392WHM1_9FABA</name>
<evidence type="ECO:0000256" key="1">
    <source>
        <dbReference type="ARBA" id="ARBA00011982"/>
    </source>
</evidence>
<dbReference type="SUPFAM" id="SSF52200">
    <property type="entry name" value="Toll/Interleukin receptor TIR domain"/>
    <property type="match status" value="1"/>
</dbReference>
<evidence type="ECO:0000256" key="2">
    <source>
        <dbReference type="ARBA" id="ARBA00022801"/>
    </source>
</evidence>
<feature type="non-terminal residue" evidence="6">
    <location>
        <position position="1"/>
    </location>
</feature>
<keyword evidence="7" id="KW-1185">Reference proteome</keyword>
<dbReference type="EC" id="3.2.2.6" evidence="1"/>
<proteinExistence type="predicted"/>
<evidence type="ECO:0000313" key="7">
    <source>
        <dbReference type="Proteomes" id="UP000265520"/>
    </source>
</evidence>
<sequence>TYGQMVIPVFYHVEPSFVRKQMGDFGEAWNVTARQKEDMFLLSKWRKALTQVADISGWDANNLR</sequence>
<accession>A0A392WHM1</accession>
<protein>
    <recommendedName>
        <fullName evidence="1">ADP-ribosyl cyclase/cyclic ADP-ribose hydrolase</fullName>
        <ecNumber evidence="1">3.2.2.6</ecNumber>
    </recommendedName>
</protein>
<dbReference type="GO" id="GO:0007165">
    <property type="term" value="P:signal transduction"/>
    <property type="evidence" value="ECO:0007669"/>
    <property type="project" value="InterPro"/>
</dbReference>
<evidence type="ECO:0000259" key="5">
    <source>
        <dbReference type="Pfam" id="PF01582"/>
    </source>
</evidence>
<dbReference type="AlphaFoldDB" id="A0A392WHM1"/>
<keyword evidence="3" id="KW-0520">NAD</keyword>
<dbReference type="Gene3D" id="3.40.50.10140">
    <property type="entry name" value="Toll/interleukin-1 receptor homology (TIR) domain"/>
    <property type="match status" value="1"/>
</dbReference>
<feature type="domain" description="TIR" evidence="5">
    <location>
        <begin position="3"/>
        <end position="63"/>
    </location>
</feature>
<organism evidence="6 7">
    <name type="scientific">Trifolium medium</name>
    <dbReference type="NCBI Taxonomy" id="97028"/>
    <lineage>
        <taxon>Eukaryota</taxon>
        <taxon>Viridiplantae</taxon>
        <taxon>Streptophyta</taxon>
        <taxon>Embryophyta</taxon>
        <taxon>Tracheophyta</taxon>
        <taxon>Spermatophyta</taxon>
        <taxon>Magnoliopsida</taxon>
        <taxon>eudicotyledons</taxon>
        <taxon>Gunneridae</taxon>
        <taxon>Pentapetalae</taxon>
        <taxon>rosids</taxon>
        <taxon>fabids</taxon>
        <taxon>Fabales</taxon>
        <taxon>Fabaceae</taxon>
        <taxon>Papilionoideae</taxon>
        <taxon>50 kb inversion clade</taxon>
        <taxon>NPAAA clade</taxon>
        <taxon>Hologalegina</taxon>
        <taxon>IRL clade</taxon>
        <taxon>Trifolieae</taxon>
        <taxon>Trifolium</taxon>
    </lineage>
</organism>
<evidence type="ECO:0000313" key="6">
    <source>
        <dbReference type="EMBL" id="MCI97961.1"/>
    </source>
</evidence>
<evidence type="ECO:0000256" key="3">
    <source>
        <dbReference type="ARBA" id="ARBA00023027"/>
    </source>
</evidence>
<dbReference type="PANTHER" id="PTHR32009">
    <property type="entry name" value="TMV RESISTANCE PROTEIN N-LIKE"/>
    <property type="match status" value="1"/>
</dbReference>
<comment type="caution">
    <text evidence="6">The sequence shown here is derived from an EMBL/GenBank/DDBJ whole genome shotgun (WGS) entry which is preliminary data.</text>
</comment>
<dbReference type="InterPro" id="IPR000157">
    <property type="entry name" value="TIR_dom"/>
</dbReference>
<dbReference type="GO" id="GO:0061809">
    <property type="term" value="F:NAD+ nucleosidase activity, cyclic ADP-ribose generating"/>
    <property type="evidence" value="ECO:0007669"/>
    <property type="project" value="UniProtKB-EC"/>
</dbReference>
<keyword evidence="2" id="KW-0378">Hydrolase</keyword>